<protein>
    <submittedName>
        <fullName evidence="5">Ankyrin repeat-containing domain protein</fullName>
    </submittedName>
</protein>
<dbReference type="InterPro" id="IPR050889">
    <property type="entry name" value="Dendritic_Spine_Reg/Scaffold"/>
</dbReference>
<dbReference type="Pfam" id="PF12796">
    <property type="entry name" value="Ank_2"/>
    <property type="match status" value="5"/>
</dbReference>
<feature type="repeat" description="ANK" evidence="3">
    <location>
        <begin position="838"/>
        <end position="870"/>
    </location>
</feature>
<gene>
    <name evidence="5" type="ORF">QBC33DRAFT_612623</name>
</gene>
<keyword evidence="1" id="KW-0677">Repeat</keyword>
<feature type="repeat" description="ANK" evidence="3">
    <location>
        <begin position="871"/>
        <end position="903"/>
    </location>
</feature>
<proteinExistence type="predicted"/>
<dbReference type="PROSITE" id="PS50297">
    <property type="entry name" value="ANK_REP_REGION"/>
    <property type="match status" value="10"/>
</dbReference>
<dbReference type="PANTHER" id="PTHR24166:SF48">
    <property type="entry name" value="PROTEIN VAPYRIN"/>
    <property type="match status" value="1"/>
</dbReference>
<feature type="repeat" description="ANK" evidence="3">
    <location>
        <begin position="706"/>
        <end position="738"/>
    </location>
</feature>
<feature type="repeat" description="ANK" evidence="3">
    <location>
        <begin position="523"/>
        <end position="556"/>
    </location>
</feature>
<comment type="caution">
    <text evidence="5">The sequence shown here is derived from an EMBL/GenBank/DDBJ whole genome shotgun (WGS) entry which is preliminary data.</text>
</comment>
<feature type="repeat" description="ANK" evidence="3">
    <location>
        <begin position="772"/>
        <end position="804"/>
    </location>
</feature>
<dbReference type="PANTHER" id="PTHR24166">
    <property type="entry name" value="ROLLING PEBBLES, ISOFORM B"/>
    <property type="match status" value="1"/>
</dbReference>
<evidence type="ECO:0000313" key="5">
    <source>
        <dbReference type="EMBL" id="KAK1765324.1"/>
    </source>
</evidence>
<evidence type="ECO:0000256" key="1">
    <source>
        <dbReference type="ARBA" id="ARBA00022737"/>
    </source>
</evidence>
<dbReference type="GeneID" id="85315682"/>
<dbReference type="InterPro" id="IPR002110">
    <property type="entry name" value="Ankyrin_rpt"/>
</dbReference>
<dbReference type="InterPro" id="IPR036770">
    <property type="entry name" value="Ankyrin_rpt-contain_sf"/>
</dbReference>
<dbReference type="Pfam" id="PF24883">
    <property type="entry name" value="NPHP3_N"/>
    <property type="match status" value="1"/>
</dbReference>
<dbReference type="InterPro" id="IPR056884">
    <property type="entry name" value="NPHP3-like_N"/>
</dbReference>
<feature type="repeat" description="ANK" evidence="3">
    <location>
        <begin position="638"/>
        <end position="670"/>
    </location>
</feature>
<dbReference type="Proteomes" id="UP001244011">
    <property type="component" value="Unassembled WGS sequence"/>
</dbReference>
<name>A0AAJ0BVP3_9PEZI</name>
<dbReference type="Gene3D" id="3.40.50.300">
    <property type="entry name" value="P-loop containing nucleotide triphosphate hydrolases"/>
    <property type="match status" value="1"/>
</dbReference>
<feature type="repeat" description="ANK" evidence="3">
    <location>
        <begin position="673"/>
        <end position="705"/>
    </location>
</feature>
<dbReference type="EMBL" id="MU839016">
    <property type="protein sequence ID" value="KAK1765324.1"/>
    <property type="molecule type" value="Genomic_DNA"/>
</dbReference>
<feature type="repeat" description="ANK" evidence="3">
    <location>
        <begin position="805"/>
        <end position="837"/>
    </location>
</feature>
<accession>A0AAJ0BVP3</accession>
<evidence type="ECO:0000313" key="6">
    <source>
        <dbReference type="Proteomes" id="UP001244011"/>
    </source>
</evidence>
<evidence type="ECO:0000256" key="2">
    <source>
        <dbReference type="ARBA" id="ARBA00023043"/>
    </source>
</evidence>
<dbReference type="Gene3D" id="1.25.40.20">
    <property type="entry name" value="Ankyrin repeat-containing domain"/>
    <property type="match status" value="4"/>
</dbReference>
<sequence length="936" mass="105146">MTYTFPVTRRLGLDQVHHSARPLYRLSGPSGSASVMLKQPAVVRLDASPYRDRKDRNPDRVPGTCGWFVSHELFREWQASKSSRMLWVSADPGCGKSVLAKHLVDSILPTTESRTTCYFFFKDDFEDQRSVVSAIRCILRQLFIQRRILLSDKILDHFEVGGETLSSSFGELWDTLINAAEDQNAGEIVCLLDAVDECEEQGRSQLAKALCKLYGSRRNFNLKFLLTSRPYAGISLGFRPLEIPGLPVIHLSGEDDVEMAKISREIDAFIKARVHDIGVRRRLTLDEQELLLQKLMRVSNRTYLWVHLTLDLIESDIDIDKTGIVEATSHLPKTVEEAYDRILSKSRDTEKAKKILHIITHRSYGDLDLKPEDRFRDSVRDICGLFVTIIDSRIYLLHQTAKEFLVHDKEYSPKAAHTHLKWKHSLLPRESHRILAKICIWHLLLVEFETHPLDENGLLSEYLEDHIFLDYSARHWASHILGSEIETQDALAQSIRRLCDVSSSRCLTWFRVYWASTNTEFPDGFTTLMIASYFGLRTVVKSLLETDGSDLDTRDDKYERSALSWAAGNGFDAVVKLLVKGAAISLKGLKLPFRKRAKVDLEDRDGRTPLSYAVWNGNVAVVKLLLRAGAGANREDQIGGTPLSYAICGGDEEVIKQLLKKGTQVGVRSEDSISKELLLSAAKMGHRGVVELLLEKGADTEARDESGKTPLQWAAENSQEGIVRLLLEKGANTEARDISGMTLLQGAAWRGYKGIVRLLLEKKADTEARDVFGQTPLGLAAKEGYEDIVRLLLDKGADTEARDESGKTLLQWAAENSQEGIVRLLLEKGANTEARDVFGQTLLQWAAWRGYKDIVRLLLEKGADTEAMDISGKRLLCWAAKNGQEGIVRLLLEKGADTKAMDESGRTLLRWAAENGQEGIVRLLLEKGADRENVLE</sequence>
<dbReference type="SUPFAM" id="SSF48403">
    <property type="entry name" value="Ankyrin repeat"/>
    <property type="match status" value="2"/>
</dbReference>
<dbReference type="AlphaFoldDB" id="A0AAJ0BVP3"/>
<keyword evidence="6" id="KW-1185">Reference proteome</keyword>
<keyword evidence="2 3" id="KW-0040">ANK repeat</keyword>
<dbReference type="PRINTS" id="PR01415">
    <property type="entry name" value="ANKYRIN"/>
</dbReference>
<dbReference type="Pfam" id="PF00023">
    <property type="entry name" value="Ank"/>
    <property type="match status" value="1"/>
</dbReference>
<feature type="repeat" description="ANK" evidence="3">
    <location>
        <begin position="739"/>
        <end position="771"/>
    </location>
</feature>
<dbReference type="SUPFAM" id="SSF52540">
    <property type="entry name" value="P-loop containing nucleoside triphosphate hydrolases"/>
    <property type="match status" value="1"/>
</dbReference>
<organism evidence="5 6">
    <name type="scientific">Phialemonium atrogriseum</name>
    <dbReference type="NCBI Taxonomy" id="1093897"/>
    <lineage>
        <taxon>Eukaryota</taxon>
        <taxon>Fungi</taxon>
        <taxon>Dikarya</taxon>
        <taxon>Ascomycota</taxon>
        <taxon>Pezizomycotina</taxon>
        <taxon>Sordariomycetes</taxon>
        <taxon>Sordariomycetidae</taxon>
        <taxon>Cephalothecales</taxon>
        <taxon>Cephalothecaceae</taxon>
        <taxon>Phialemonium</taxon>
    </lineage>
</organism>
<evidence type="ECO:0000259" key="4">
    <source>
        <dbReference type="Pfam" id="PF24883"/>
    </source>
</evidence>
<dbReference type="SMART" id="SM00248">
    <property type="entry name" value="ANK"/>
    <property type="match status" value="12"/>
</dbReference>
<dbReference type="InterPro" id="IPR027417">
    <property type="entry name" value="P-loop_NTPase"/>
</dbReference>
<dbReference type="RefSeq" id="XP_060281537.1">
    <property type="nucleotide sequence ID" value="XM_060432495.1"/>
</dbReference>
<feature type="repeat" description="ANK" evidence="3">
    <location>
        <begin position="605"/>
        <end position="637"/>
    </location>
</feature>
<reference evidence="5" key="1">
    <citation type="submission" date="2023-06" db="EMBL/GenBank/DDBJ databases">
        <title>Genome-scale phylogeny and comparative genomics of the fungal order Sordariales.</title>
        <authorList>
            <consortium name="Lawrence Berkeley National Laboratory"/>
            <person name="Hensen N."/>
            <person name="Bonometti L."/>
            <person name="Westerberg I."/>
            <person name="Brannstrom I.O."/>
            <person name="Guillou S."/>
            <person name="Cros-Aarteil S."/>
            <person name="Calhoun S."/>
            <person name="Haridas S."/>
            <person name="Kuo A."/>
            <person name="Mondo S."/>
            <person name="Pangilinan J."/>
            <person name="Riley R."/>
            <person name="Labutti K."/>
            <person name="Andreopoulos B."/>
            <person name="Lipzen A."/>
            <person name="Chen C."/>
            <person name="Yanf M."/>
            <person name="Daum C."/>
            <person name="Ng V."/>
            <person name="Clum A."/>
            <person name="Steindorff A."/>
            <person name="Ohm R."/>
            <person name="Martin F."/>
            <person name="Silar P."/>
            <person name="Natvig D."/>
            <person name="Lalanne C."/>
            <person name="Gautier V."/>
            <person name="Ament-Velasquez S.L."/>
            <person name="Kruys A."/>
            <person name="Hutchinson M.I."/>
            <person name="Powell A.J."/>
            <person name="Barry K."/>
            <person name="Miller A.N."/>
            <person name="Grigoriev I.V."/>
            <person name="Debuchy R."/>
            <person name="Gladieux P."/>
            <person name="Thoren M.H."/>
            <person name="Johannesson H."/>
        </authorList>
    </citation>
    <scope>NUCLEOTIDE SEQUENCE</scope>
    <source>
        <strain evidence="5">8032-3</strain>
    </source>
</reference>
<feature type="domain" description="Nephrocystin 3-like N-terminal" evidence="4">
    <location>
        <begin position="63"/>
        <end position="229"/>
    </location>
</feature>
<feature type="repeat" description="ANK" evidence="3">
    <location>
        <begin position="904"/>
        <end position="930"/>
    </location>
</feature>
<evidence type="ECO:0000256" key="3">
    <source>
        <dbReference type="PROSITE-ProRule" id="PRU00023"/>
    </source>
</evidence>
<dbReference type="PROSITE" id="PS50088">
    <property type="entry name" value="ANK_REPEAT"/>
    <property type="match status" value="11"/>
</dbReference>